<dbReference type="PANTHER" id="PTHR30221">
    <property type="entry name" value="SMALL-CONDUCTANCE MECHANOSENSITIVE CHANNEL"/>
    <property type="match status" value="1"/>
</dbReference>
<keyword evidence="4 7" id="KW-0812">Transmembrane</keyword>
<keyword evidence="6 7" id="KW-0472">Membrane</keyword>
<feature type="domain" description="Mechanosensitive ion channel MscS C-terminal" evidence="9">
    <location>
        <begin position="182"/>
        <end position="262"/>
    </location>
</feature>
<dbReference type="Gene3D" id="1.10.287.1260">
    <property type="match status" value="1"/>
</dbReference>
<evidence type="ECO:0000256" key="6">
    <source>
        <dbReference type="ARBA" id="ARBA00023136"/>
    </source>
</evidence>
<dbReference type="SUPFAM" id="SSF50182">
    <property type="entry name" value="Sm-like ribonucleoproteins"/>
    <property type="match status" value="1"/>
</dbReference>
<dbReference type="Proteomes" id="UP000032408">
    <property type="component" value="Chromosome"/>
</dbReference>
<evidence type="ECO:0000313" key="11">
    <source>
        <dbReference type="EMBL" id="AJW70672.1"/>
    </source>
</evidence>
<feature type="domain" description="Mechanosensitive ion channel transmembrane helices 2/3" evidence="10">
    <location>
        <begin position="62"/>
        <end position="103"/>
    </location>
</feature>
<evidence type="ECO:0000256" key="7">
    <source>
        <dbReference type="SAM" id="Phobius"/>
    </source>
</evidence>
<dbReference type="RefSeq" id="WP_048116002.1">
    <property type="nucleotide sequence ID" value="NZ_CP011070.1"/>
</dbReference>
<keyword evidence="3" id="KW-1003">Cell membrane</keyword>
<dbReference type="Pfam" id="PF21088">
    <property type="entry name" value="MS_channel_1st"/>
    <property type="match status" value="1"/>
</dbReference>
<dbReference type="Pfam" id="PF21082">
    <property type="entry name" value="MS_channel_3rd"/>
    <property type="match status" value="1"/>
</dbReference>
<dbReference type="Gene3D" id="2.30.30.60">
    <property type="match status" value="1"/>
</dbReference>
<dbReference type="STRING" id="1580092.NADRNF5_0980"/>
<dbReference type="GeneID" id="24820199"/>
<dbReference type="GO" id="GO:0008381">
    <property type="term" value="F:mechanosensitive monoatomic ion channel activity"/>
    <property type="evidence" value="ECO:0007669"/>
    <property type="project" value="InterPro"/>
</dbReference>
<gene>
    <name evidence="11" type="ORF">NADRNF5_0980</name>
</gene>
<dbReference type="PANTHER" id="PTHR30221:SF20">
    <property type="entry name" value="SMALL-CONDUCTANCE MECHANOSENSITIVE CHANNEL"/>
    <property type="match status" value="1"/>
</dbReference>
<name>A0A0D5C2N2_9ARCH</name>
<comment type="similarity">
    <text evidence="2">Belongs to the MscS (TC 1.A.23) family.</text>
</comment>
<dbReference type="EMBL" id="CP011070">
    <property type="protein sequence ID" value="AJW70672.1"/>
    <property type="molecule type" value="Genomic_DNA"/>
</dbReference>
<keyword evidence="12" id="KW-1185">Reference proteome</keyword>
<feature type="transmembrane region" description="Helical" evidence="7">
    <location>
        <begin position="88"/>
        <end position="117"/>
    </location>
</feature>
<dbReference type="InterPro" id="IPR023408">
    <property type="entry name" value="MscS_beta-dom_sf"/>
</dbReference>
<evidence type="ECO:0000259" key="8">
    <source>
        <dbReference type="Pfam" id="PF00924"/>
    </source>
</evidence>
<feature type="domain" description="Mechanosensitive ion channel MscS" evidence="8">
    <location>
        <begin position="105"/>
        <end position="169"/>
    </location>
</feature>
<dbReference type="InterPro" id="IPR049278">
    <property type="entry name" value="MS_channel_C"/>
</dbReference>
<dbReference type="InterPro" id="IPR049142">
    <property type="entry name" value="MS_channel_1st"/>
</dbReference>
<dbReference type="InterPro" id="IPR045275">
    <property type="entry name" value="MscS_archaea/bacteria_type"/>
</dbReference>
<sequence length="274" mass="30073">MPFEFLQNLDTIEIVGGLTLLSLLIGGIIMGVGIIIARTFRLLFTKYYAPKLAQDSAKNLGKLIYFGIIILAFLVFTSTTGVDFSGLLVAGGIFGIVIGFATQSVVSNLISGIFLMVEKPVKQGDKIEIPGADVSGTLLDISTFSVRVRRFDGTIIRVPNEVFFTSNIRSLSSTPVRRSEAIIGIAYKEDIDGAISVMGKEIRKSMPFVLTLPEPEFRIKELADSSVNIEILVWHPRDDWDKVGPSLLKVAKKALDNAGIEIPFPQRVIWQAKQ</sequence>
<feature type="transmembrane region" description="Helical" evidence="7">
    <location>
        <begin position="63"/>
        <end position="82"/>
    </location>
</feature>
<organism evidence="11 12">
    <name type="scientific">Nitrosopumilus adriaticus</name>
    <dbReference type="NCBI Taxonomy" id="1580092"/>
    <lineage>
        <taxon>Archaea</taxon>
        <taxon>Nitrososphaerota</taxon>
        <taxon>Nitrososphaeria</taxon>
        <taxon>Nitrosopumilales</taxon>
        <taxon>Nitrosopumilaceae</taxon>
        <taxon>Nitrosopumilus</taxon>
    </lineage>
</organism>
<dbReference type="SUPFAM" id="SSF82689">
    <property type="entry name" value="Mechanosensitive channel protein MscS (YggB), C-terminal domain"/>
    <property type="match status" value="1"/>
</dbReference>
<dbReference type="InterPro" id="IPR006685">
    <property type="entry name" value="MscS_channel_2nd"/>
</dbReference>
<proteinExistence type="inferred from homology"/>
<keyword evidence="5 7" id="KW-1133">Transmembrane helix</keyword>
<dbReference type="KEGG" id="nin:NADRNF5_0980"/>
<dbReference type="AlphaFoldDB" id="A0A0D5C2N2"/>
<evidence type="ECO:0000313" key="12">
    <source>
        <dbReference type="Proteomes" id="UP000032408"/>
    </source>
</evidence>
<dbReference type="InterPro" id="IPR011066">
    <property type="entry name" value="MscS_channel_C_sf"/>
</dbReference>
<comment type="subcellular location">
    <subcellularLocation>
        <location evidence="1">Cell membrane</location>
        <topology evidence="1">Multi-pass membrane protein</topology>
    </subcellularLocation>
</comment>
<evidence type="ECO:0000256" key="5">
    <source>
        <dbReference type="ARBA" id="ARBA00022989"/>
    </source>
</evidence>
<dbReference type="InterPro" id="IPR011014">
    <property type="entry name" value="MscS_channel_TM-2"/>
</dbReference>
<accession>A0A0D5C2N2</accession>
<evidence type="ECO:0000256" key="1">
    <source>
        <dbReference type="ARBA" id="ARBA00004651"/>
    </source>
</evidence>
<reference evidence="12" key="1">
    <citation type="submission" date="2015-03" db="EMBL/GenBank/DDBJ databases">
        <title>Characterization of two novel Thaumarchaeota isolated from the Northern Adriatic Sea.</title>
        <authorList>
            <person name="Bayer B."/>
            <person name="Vojvoda J."/>
            <person name="Offre P."/>
            <person name="Srivastava A."/>
            <person name="Elisabeth N."/>
            <person name="Garcia J.A.L."/>
            <person name="Schleper C."/>
            <person name="Herndl G.J."/>
        </authorList>
    </citation>
    <scope>NUCLEOTIDE SEQUENCE [LARGE SCALE GENOMIC DNA]</scope>
    <source>
        <strain evidence="12">NF5</strain>
    </source>
</reference>
<dbReference type="SUPFAM" id="SSF82861">
    <property type="entry name" value="Mechanosensitive channel protein MscS (YggB), transmembrane region"/>
    <property type="match status" value="1"/>
</dbReference>
<evidence type="ECO:0000256" key="4">
    <source>
        <dbReference type="ARBA" id="ARBA00022692"/>
    </source>
</evidence>
<dbReference type="HOGENOM" id="CLU_037945_1_0_2"/>
<dbReference type="Pfam" id="PF00924">
    <property type="entry name" value="MS_channel_2nd"/>
    <property type="match status" value="1"/>
</dbReference>
<evidence type="ECO:0000259" key="10">
    <source>
        <dbReference type="Pfam" id="PF21088"/>
    </source>
</evidence>
<dbReference type="Gene3D" id="3.30.70.100">
    <property type="match status" value="1"/>
</dbReference>
<feature type="transmembrane region" description="Helical" evidence="7">
    <location>
        <begin position="20"/>
        <end position="43"/>
    </location>
</feature>
<evidence type="ECO:0000256" key="3">
    <source>
        <dbReference type="ARBA" id="ARBA00022475"/>
    </source>
</evidence>
<dbReference type="OrthoDB" id="31543at2157"/>
<dbReference type="InterPro" id="IPR010920">
    <property type="entry name" value="LSM_dom_sf"/>
</dbReference>
<protein>
    <submittedName>
        <fullName evidence="11">Putative MscS family protein</fullName>
    </submittedName>
</protein>
<evidence type="ECO:0000259" key="9">
    <source>
        <dbReference type="Pfam" id="PF21082"/>
    </source>
</evidence>
<dbReference type="GO" id="GO:0005886">
    <property type="term" value="C:plasma membrane"/>
    <property type="evidence" value="ECO:0007669"/>
    <property type="project" value="UniProtKB-SubCell"/>
</dbReference>
<evidence type="ECO:0000256" key="2">
    <source>
        <dbReference type="ARBA" id="ARBA00008017"/>
    </source>
</evidence>
<reference evidence="11 12" key="2">
    <citation type="journal article" date="2016" name="ISME J.">
        <title>Physiological and genomic characterization of two novel marine thaumarchaeal strains indicates niche differentiation.</title>
        <authorList>
            <person name="Bayer B."/>
            <person name="Vojvoda J."/>
            <person name="Offre P."/>
            <person name="Alves R.J."/>
            <person name="Elisabeth N.H."/>
            <person name="Garcia J.A."/>
            <person name="Volland J.M."/>
            <person name="Srivastava A."/>
            <person name="Schleper C."/>
            <person name="Herndl G.J."/>
        </authorList>
    </citation>
    <scope>NUCLEOTIDE SEQUENCE [LARGE SCALE GENOMIC DNA]</scope>
    <source>
        <strain evidence="11 12">NF5</strain>
    </source>
</reference>